<name>A0ABV3Q6Y1_9BACL</name>
<comment type="caution">
    <text evidence="1">The sequence shown here is derived from an EMBL/GenBank/DDBJ whole genome shotgun (WGS) entry which is preliminary data.</text>
</comment>
<dbReference type="RefSeq" id="WP_367780060.1">
    <property type="nucleotide sequence ID" value="NZ_JBFMIA010000012.1"/>
</dbReference>
<dbReference type="EMBL" id="JBFMIA010000012">
    <property type="protein sequence ID" value="MEW9502568.1"/>
    <property type="molecule type" value="Genomic_DNA"/>
</dbReference>
<evidence type="ECO:0000313" key="1">
    <source>
        <dbReference type="EMBL" id="MEW9502568.1"/>
    </source>
</evidence>
<protein>
    <submittedName>
        <fullName evidence="1">Uncharacterized protein</fullName>
    </submittedName>
</protein>
<reference evidence="1 2" key="1">
    <citation type="journal article" date="1979" name="Int. J. Syst. Evol. Microbiol.">
        <title>Bacillus globisporus subsp. marinus subsp. nov.</title>
        <authorList>
            <person name="Liu H."/>
        </authorList>
    </citation>
    <scope>NUCLEOTIDE SEQUENCE [LARGE SCALE GENOMIC DNA]</scope>
    <source>
        <strain evidence="1 2">DSM 1297</strain>
    </source>
</reference>
<gene>
    <name evidence="1" type="ORF">AB1471_12285</name>
</gene>
<organism evidence="1 2">
    <name type="scientific">Jeotgalibacillus marinus</name>
    <dbReference type="NCBI Taxonomy" id="86667"/>
    <lineage>
        <taxon>Bacteria</taxon>
        <taxon>Bacillati</taxon>
        <taxon>Bacillota</taxon>
        <taxon>Bacilli</taxon>
        <taxon>Bacillales</taxon>
        <taxon>Caryophanaceae</taxon>
        <taxon>Jeotgalibacillus</taxon>
    </lineage>
</organism>
<sequence>MDGWYSLDVEVQLKLELPAYDDFDPGLDKWIYEGSGAKTF</sequence>
<dbReference type="Proteomes" id="UP001556040">
    <property type="component" value="Unassembled WGS sequence"/>
</dbReference>
<keyword evidence="2" id="KW-1185">Reference proteome</keyword>
<evidence type="ECO:0000313" key="2">
    <source>
        <dbReference type="Proteomes" id="UP001556040"/>
    </source>
</evidence>
<accession>A0ABV3Q6Y1</accession>
<proteinExistence type="predicted"/>